<evidence type="ECO:0000256" key="1">
    <source>
        <dbReference type="SAM" id="MobiDB-lite"/>
    </source>
</evidence>
<dbReference type="InterPro" id="IPR048020">
    <property type="entry name" value="Transpos_IS3"/>
</dbReference>
<evidence type="ECO:0000313" key="3">
    <source>
        <dbReference type="EMBL" id="EES54021.1"/>
    </source>
</evidence>
<dbReference type="SUPFAM" id="SSF53098">
    <property type="entry name" value="Ribonuclease H-like"/>
    <property type="match status" value="1"/>
</dbReference>
<feature type="region of interest" description="Disordered" evidence="1">
    <location>
        <begin position="293"/>
        <end position="317"/>
    </location>
</feature>
<dbReference type="InterPro" id="IPR001584">
    <property type="entry name" value="Integrase_cat-core"/>
</dbReference>
<dbReference type="PROSITE" id="PS50994">
    <property type="entry name" value="INTEGRASE"/>
    <property type="match status" value="1"/>
</dbReference>
<dbReference type="PANTHER" id="PTHR46889:SF4">
    <property type="entry name" value="TRANSPOSASE INSO FOR INSERTION SEQUENCE ELEMENT IS911B-RELATED"/>
    <property type="match status" value="1"/>
</dbReference>
<dbReference type="InterPro" id="IPR050900">
    <property type="entry name" value="Transposase_IS3/IS150/IS904"/>
</dbReference>
<dbReference type="GO" id="GO:0015074">
    <property type="term" value="P:DNA integration"/>
    <property type="evidence" value="ECO:0007669"/>
    <property type="project" value="InterPro"/>
</dbReference>
<dbReference type="NCBIfam" id="NF033516">
    <property type="entry name" value="transpos_IS3"/>
    <property type="match status" value="1"/>
</dbReference>
<feature type="compositionally biased region" description="Polar residues" evidence="1">
    <location>
        <begin position="305"/>
        <end position="317"/>
    </location>
</feature>
<organism evidence="3 4">
    <name type="scientific">Leptospirillum ferrodiazotrophum</name>
    <dbReference type="NCBI Taxonomy" id="412449"/>
    <lineage>
        <taxon>Bacteria</taxon>
        <taxon>Pseudomonadati</taxon>
        <taxon>Nitrospirota</taxon>
        <taxon>Nitrospiria</taxon>
        <taxon>Nitrospirales</taxon>
        <taxon>Nitrospiraceae</taxon>
        <taxon>Leptospirillum</taxon>
    </lineage>
</organism>
<feature type="region of interest" description="Disordered" evidence="1">
    <location>
        <begin position="1"/>
        <end position="34"/>
    </location>
</feature>
<sequence length="317" mass="36250">MGGRPSKRGGFRATGSLPTRKRRLCPRSTSRVSPPSLRPRLFPCWPMKASISPRNPPFTGFSGNGEQLARRGRARVPTHRRPTPLCATAPNQVWTWDITYLSTTIKGQFFYLYLFLDLYSRKIVGWEVWASESADHAADTLKKAVLRETEGGHAPRVVLHSDNGAPMKGATMLGMLQKLGICPSFGRPSVSNDNADSESLFKTMKYRPNYPVDRPFDTLEEARQWVASFVRWYNDHHRHSALKFVTPSQRHRGEDRDLLQHRTQVYQSARQRNPERWSGNIRNWSPIEAVFLNPQREQKEKGHSSKSQTSKNVRQIA</sequence>
<feature type="domain" description="Integrase catalytic" evidence="2">
    <location>
        <begin position="86"/>
        <end position="255"/>
    </location>
</feature>
<dbReference type="Pfam" id="PF00665">
    <property type="entry name" value="rve"/>
    <property type="match status" value="1"/>
</dbReference>
<evidence type="ECO:0000313" key="4">
    <source>
        <dbReference type="Proteomes" id="UP000009374"/>
    </source>
</evidence>
<dbReference type="GO" id="GO:0003676">
    <property type="term" value="F:nucleic acid binding"/>
    <property type="evidence" value="ECO:0007669"/>
    <property type="project" value="InterPro"/>
</dbReference>
<gene>
    <name evidence="3" type="ORF">UBAL3_24060038</name>
</gene>
<protein>
    <submittedName>
        <fullName evidence="3">Putative transposase</fullName>
    </submittedName>
</protein>
<dbReference type="AlphaFoldDB" id="C6HTQ6"/>
<evidence type="ECO:0000259" key="2">
    <source>
        <dbReference type="PROSITE" id="PS50994"/>
    </source>
</evidence>
<dbReference type="InterPro" id="IPR012337">
    <property type="entry name" value="RNaseH-like_sf"/>
</dbReference>
<dbReference type="EMBL" id="GG693851">
    <property type="protein sequence ID" value="EES54021.1"/>
    <property type="molecule type" value="Genomic_DNA"/>
</dbReference>
<keyword evidence="4" id="KW-1185">Reference proteome</keyword>
<dbReference type="InterPro" id="IPR036397">
    <property type="entry name" value="RNaseH_sf"/>
</dbReference>
<dbReference type="PANTHER" id="PTHR46889">
    <property type="entry name" value="TRANSPOSASE INSF FOR INSERTION SEQUENCE IS3B-RELATED"/>
    <property type="match status" value="1"/>
</dbReference>
<accession>C6HTQ6</accession>
<dbReference type="Proteomes" id="UP000009374">
    <property type="component" value="Unassembled WGS sequence"/>
</dbReference>
<feature type="compositionally biased region" description="Basic residues" evidence="1">
    <location>
        <begin position="1"/>
        <end position="10"/>
    </location>
</feature>
<proteinExistence type="predicted"/>
<name>C6HTQ6_9BACT</name>
<dbReference type="Gene3D" id="3.30.420.10">
    <property type="entry name" value="Ribonuclease H-like superfamily/Ribonuclease H"/>
    <property type="match status" value="1"/>
</dbReference>
<reference evidence="3 4" key="1">
    <citation type="journal article" date="2009" name="Appl. Environ. Microbiol.">
        <title>Community genomic and proteomic analyses of chemoautotrophic iron-oxidizing "Leptospirillum rubarum" (Group II) and "Leptospirillum ferrodiazotrophum" (Group III) bacteria in acid mine drainage biofilms.</title>
        <authorList>
            <person name="Goltsman D.S."/>
            <person name="Denef V.J."/>
            <person name="Singer S.W."/>
            <person name="VerBerkmoes N.C."/>
            <person name="Lefsrud M."/>
            <person name="Mueller R.S."/>
            <person name="Dick G.J."/>
            <person name="Sun C.L."/>
            <person name="Wheeler K.E."/>
            <person name="Zemla A."/>
            <person name="Baker B.J."/>
            <person name="Hauser L."/>
            <person name="Land M."/>
            <person name="Shah M.B."/>
            <person name="Thelen M.P."/>
            <person name="Hettich R.L."/>
            <person name="Banfield J.F."/>
        </authorList>
    </citation>
    <scope>NUCLEOTIDE SEQUENCE [LARGE SCALE GENOMIC DNA]</scope>
</reference>